<proteinExistence type="predicted"/>
<dbReference type="GO" id="GO:0016787">
    <property type="term" value="F:hydrolase activity"/>
    <property type="evidence" value="ECO:0007669"/>
    <property type="project" value="UniProtKB-KW"/>
</dbReference>
<feature type="region of interest" description="Disordered" evidence="3">
    <location>
        <begin position="157"/>
        <end position="199"/>
    </location>
</feature>
<dbReference type="PANTHER" id="PTHR32241:SF3">
    <property type="entry name" value="PATATIN-LIKE PROTEIN 6"/>
    <property type="match status" value="1"/>
</dbReference>
<keyword evidence="5" id="KW-1185">Reference proteome</keyword>
<dbReference type="Gene3D" id="3.40.1090.10">
    <property type="entry name" value="Cytosolic phospholipase A2 catalytic domain"/>
    <property type="match status" value="1"/>
</dbReference>
<organism evidence="4 5">
    <name type="scientific">Cyclospora cayetanensis</name>
    <dbReference type="NCBI Taxonomy" id="88456"/>
    <lineage>
        <taxon>Eukaryota</taxon>
        <taxon>Sar</taxon>
        <taxon>Alveolata</taxon>
        <taxon>Apicomplexa</taxon>
        <taxon>Conoidasida</taxon>
        <taxon>Coccidia</taxon>
        <taxon>Eucoccidiorida</taxon>
        <taxon>Eimeriorina</taxon>
        <taxon>Eimeriidae</taxon>
        <taxon>Cyclospora</taxon>
    </lineage>
</organism>
<feature type="region of interest" description="Disordered" evidence="3">
    <location>
        <begin position="308"/>
        <end position="436"/>
    </location>
</feature>
<dbReference type="PANTHER" id="PTHR32241">
    <property type="entry name" value="PATATIN-LIKE PROTEIN 6"/>
    <property type="match status" value="1"/>
</dbReference>
<dbReference type="VEuPathDB" id="ToxoDB:cyc_08887"/>
<comment type="caution">
    <text evidence="4">The sequence shown here is derived from an EMBL/GenBank/DDBJ whole genome shotgun (WGS) entry which is preliminary data.</text>
</comment>
<evidence type="ECO:0000256" key="1">
    <source>
        <dbReference type="ARBA" id="ARBA00022801"/>
    </source>
</evidence>
<dbReference type="SUPFAM" id="SSF52151">
    <property type="entry name" value="FabD/lysophospholipase-like"/>
    <property type="match status" value="1"/>
</dbReference>
<dbReference type="InterPro" id="IPR016035">
    <property type="entry name" value="Acyl_Trfase/lysoPLipase"/>
</dbReference>
<sequence>MNCCRPDGTNVDPTRIVFPTECDPKEITLRDGLVYSSRYDVTLTQPGYYALSISNKTEPLWDAFFLGITRMHLECEYHLEPPTESPAEAFTWTASGGTALYPSLSGIMQLVSNKAGAGTKSLVNETSFGTVSGKFQGSRKPTGSSLSTCWKLEETPNSLPPEVLSDIRSASSEGKSLTKSTSKRLSSSRLGSKETLSGKQKVRELELLPAVQELGSDTTSEGKGILGEWEPERVENQGAPSETKVHVRNQNSEQLTRAEQAVEGISVEGLFTGSSENSSKTVLTLAALPCTGGHNKDGLNRTKSLEETCQVGAAGEPSIQNQMSKLRSEGRPYKPSAEASEKLSHGGGTEGLSPLSVAEKGRQSGQTMASTDDPGGEQLKDKSVSQSREEPDTAGYHEERSDGTKPSMPGADTSTVANQKRDSVTDQEPRDEALSTGRAACTEVQCLTDGKISIQALTLLSLQSRILQMATGSEWGELFGGPSHLPWGTHEEELGELREDVLFYEAEGHYTDSGEEYCLPLGEQQQLVKFLPSNVVSVRARKRKFSFMFAPFPGSHLLIDVRASMSLGMSLLGSIELVYCGIPPPLYQAPPTLYIATGRKCILSLDGAGLYGAVGQLVMLRQLEKEVRFLLGDTRLNVAACFDLIVGTGGLLALALLRGITLSRLLKEWAGICGKSPKQLSSDWRESFFIQIISGIHPTTLRSELVDKFGWQFLNTLKAPLGIITCSDAAQSPPQPFALRTFEHAYPPNHVRSHRGTSRCPLWVAAWATIASPGTLRAIRPEDFKSMGFSVEPSIKLTGATTAGALAANPTLVGLDECSRLVHKPLRSFIQSDLQLVASFGARECFGFPSTRQEAMVFSEPFATESLTAATTCTHRETLHWLADRLDVYFRFNIPLVRGVVLSPLDPQGLMDLMAIATEYITDEKFFEVKKAAKILACHLRARLNDQCIK</sequence>
<feature type="compositionally biased region" description="Low complexity" evidence="3">
    <location>
        <begin position="174"/>
        <end position="190"/>
    </location>
</feature>
<evidence type="ECO:0000313" key="4">
    <source>
        <dbReference type="EMBL" id="OEH77818.1"/>
    </source>
</evidence>
<dbReference type="Proteomes" id="UP000095192">
    <property type="component" value="Unassembled WGS sequence"/>
</dbReference>
<dbReference type="InParanoid" id="A0A1D3D2Z2"/>
<gene>
    <name evidence="4" type="ORF">cyc_08887</name>
</gene>
<feature type="compositionally biased region" description="Basic and acidic residues" evidence="3">
    <location>
        <begin position="378"/>
        <end position="403"/>
    </location>
</feature>
<dbReference type="EMBL" id="JROU02000972">
    <property type="protein sequence ID" value="OEH77818.1"/>
    <property type="molecule type" value="Genomic_DNA"/>
</dbReference>
<dbReference type="AlphaFoldDB" id="A0A1D3D2Z2"/>
<name>A0A1D3D2Z2_9EIME</name>
<evidence type="ECO:0000313" key="5">
    <source>
        <dbReference type="Proteomes" id="UP000095192"/>
    </source>
</evidence>
<feature type="compositionally biased region" description="Basic and acidic residues" evidence="3">
    <location>
        <begin position="419"/>
        <end position="433"/>
    </location>
</feature>
<keyword evidence="2" id="KW-0443">Lipid metabolism</keyword>
<accession>A0A1D3D2Z2</accession>
<keyword evidence="2" id="KW-0442">Lipid degradation</keyword>
<dbReference type="VEuPathDB" id="ToxoDB:LOC34624468"/>
<evidence type="ECO:0000256" key="2">
    <source>
        <dbReference type="ARBA" id="ARBA00022963"/>
    </source>
</evidence>
<dbReference type="GO" id="GO:0016042">
    <property type="term" value="P:lipid catabolic process"/>
    <property type="evidence" value="ECO:0007669"/>
    <property type="project" value="UniProtKB-KW"/>
</dbReference>
<evidence type="ECO:0000256" key="3">
    <source>
        <dbReference type="SAM" id="MobiDB-lite"/>
    </source>
</evidence>
<protein>
    <submittedName>
        <fullName evidence="4">Patatin-like phospholipase domain-containing protein</fullName>
    </submittedName>
</protein>
<reference evidence="4 5" key="1">
    <citation type="journal article" date="2016" name="BMC Genomics">
        <title>Comparative genomics reveals Cyclospora cayetanensis possesses coccidia-like metabolism and invasion components but unique surface antigens.</title>
        <authorList>
            <person name="Liu S."/>
            <person name="Wang L."/>
            <person name="Zheng H."/>
            <person name="Xu Z."/>
            <person name="Roellig D.M."/>
            <person name="Li N."/>
            <person name="Frace M.A."/>
            <person name="Tang K."/>
            <person name="Arrowood M.J."/>
            <person name="Moss D.M."/>
            <person name="Zhang L."/>
            <person name="Feng Y."/>
            <person name="Xiao L."/>
        </authorList>
    </citation>
    <scope>NUCLEOTIDE SEQUENCE [LARGE SCALE GENOMIC DNA]</scope>
    <source>
        <strain evidence="4 5">CHN_HEN01</strain>
    </source>
</reference>
<keyword evidence="1" id="KW-0378">Hydrolase</keyword>